<evidence type="ECO:0000313" key="5">
    <source>
        <dbReference type="EMBL" id="CAK7235193.1"/>
    </source>
</evidence>
<dbReference type="PROSITE" id="PS50088">
    <property type="entry name" value="ANK_REPEAT"/>
    <property type="match status" value="1"/>
</dbReference>
<reference evidence="4 6" key="1">
    <citation type="submission" date="2024-01" db="EMBL/GenBank/DDBJ databases">
        <authorList>
            <person name="Allen C."/>
            <person name="Tagirdzhanova G."/>
        </authorList>
    </citation>
    <scope>NUCLEOTIDE SEQUENCE [LARGE SCALE GENOMIC DNA]</scope>
</reference>
<keyword evidence="6" id="KW-1185">Reference proteome</keyword>
<organism evidence="4 6">
    <name type="scientific">Sporothrix curviconia</name>
    <dbReference type="NCBI Taxonomy" id="1260050"/>
    <lineage>
        <taxon>Eukaryota</taxon>
        <taxon>Fungi</taxon>
        <taxon>Dikarya</taxon>
        <taxon>Ascomycota</taxon>
        <taxon>Pezizomycotina</taxon>
        <taxon>Sordariomycetes</taxon>
        <taxon>Sordariomycetidae</taxon>
        <taxon>Ophiostomatales</taxon>
        <taxon>Ophiostomataceae</taxon>
        <taxon>Sporothrix</taxon>
    </lineage>
</organism>
<dbReference type="Pfam" id="PF12796">
    <property type="entry name" value="Ank_2"/>
    <property type="match status" value="1"/>
</dbReference>
<dbReference type="InterPro" id="IPR036770">
    <property type="entry name" value="Ankyrin_rpt-contain_sf"/>
</dbReference>
<evidence type="ECO:0000313" key="6">
    <source>
        <dbReference type="Proteomes" id="UP001642405"/>
    </source>
</evidence>
<name>A0ABP0CNN8_9PEZI</name>
<evidence type="ECO:0000256" key="2">
    <source>
        <dbReference type="ARBA" id="ARBA00023043"/>
    </source>
</evidence>
<dbReference type="PANTHER" id="PTHR24201:SF15">
    <property type="entry name" value="ANKYRIN REPEAT DOMAIN-CONTAINING PROTEIN 66"/>
    <property type="match status" value="1"/>
</dbReference>
<feature type="repeat" description="ANK" evidence="3">
    <location>
        <begin position="175"/>
        <end position="203"/>
    </location>
</feature>
<sequence length="236" mass="26119">MTEAVVADNAPFAEKLLDRGILFGDSYVRVVLDAHSMRCMTLFLDRGFDLNKPDGVSCMPVWGTSRAVTTDRGLLYWLLERGANLNVDAKWDSTTPMSHVVKSAAPDLVRDLLDDSRDLVDLYKGDLLYHALKRKTDIVTVLGLLLDHGAPINDGLYARHPGAQNMFFFMPRGPPLHEAAEDGQLEAVCYLLSRHADVTVRDTQNKTALDYAQKQGHADIAAVLQKAMAESSVQHL</sequence>
<keyword evidence="2 3" id="KW-0040">ANK repeat</keyword>
<dbReference type="PROSITE" id="PS50297">
    <property type="entry name" value="ANK_REP_REGION"/>
    <property type="match status" value="1"/>
</dbReference>
<dbReference type="InterPro" id="IPR002110">
    <property type="entry name" value="Ankyrin_rpt"/>
</dbReference>
<dbReference type="SUPFAM" id="SSF48403">
    <property type="entry name" value="Ankyrin repeat"/>
    <property type="match status" value="1"/>
</dbReference>
<dbReference type="InterPro" id="IPR050776">
    <property type="entry name" value="Ank_Repeat/CDKN_Inhibitor"/>
</dbReference>
<evidence type="ECO:0000256" key="1">
    <source>
        <dbReference type="ARBA" id="ARBA00022737"/>
    </source>
</evidence>
<dbReference type="EMBL" id="CAWUHB010000067">
    <property type="protein sequence ID" value="CAK7232686.1"/>
    <property type="molecule type" value="Genomic_DNA"/>
</dbReference>
<evidence type="ECO:0008006" key="7">
    <source>
        <dbReference type="Google" id="ProtNLM"/>
    </source>
</evidence>
<dbReference type="Proteomes" id="UP001642405">
    <property type="component" value="Unassembled WGS sequence"/>
</dbReference>
<proteinExistence type="predicted"/>
<dbReference type="SMART" id="SM00248">
    <property type="entry name" value="ANK"/>
    <property type="match status" value="5"/>
</dbReference>
<keyword evidence="1" id="KW-0677">Repeat</keyword>
<dbReference type="EMBL" id="CAWUHB010000095">
    <property type="protein sequence ID" value="CAK7235193.1"/>
    <property type="molecule type" value="Genomic_DNA"/>
</dbReference>
<dbReference type="Gene3D" id="1.25.40.20">
    <property type="entry name" value="Ankyrin repeat-containing domain"/>
    <property type="match status" value="2"/>
</dbReference>
<accession>A0ABP0CNN8</accession>
<comment type="caution">
    <text evidence="4">The sequence shown here is derived from an EMBL/GenBank/DDBJ whole genome shotgun (WGS) entry which is preliminary data.</text>
</comment>
<evidence type="ECO:0000256" key="3">
    <source>
        <dbReference type="PROSITE-ProRule" id="PRU00023"/>
    </source>
</evidence>
<evidence type="ECO:0000313" key="4">
    <source>
        <dbReference type="EMBL" id="CAK7232686.1"/>
    </source>
</evidence>
<protein>
    <recommendedName>
        <fullName evidence="7">Ankyrin repeat protein</fullName>
    </recommendedName>
</protein>
<gene>
    <name evidence="4" type="ORF">SCUCBS95973_008342</name>
    <name evidence="5" type="ORF">SCUCBS95973_009186</name>
</gene>
<dbReference type="PANTHER" id="PTHR24201">
    <property type="entry name" value="ANK_REP_REGION DOMAIN-CONTAINING PROTEIN"/>
    <property type="match status" value="1"/>
</dbReference>